<evidence type="ECO:0000256" key="8">
    <source>
        <dbReference type="ARBA" id="ARBA00022786"/>
    </source>
</evidence>
<keyword evidence="11 12" id="KW-0472">Membrane</keyword>
<evidence type="ECO:0000256" key="10">
    <source>
        <dbReference type="ARBA" id="ARBA00022989"/>
    </source>
</evidence>
<keyword evidence="9" id="KW-0862">Zinc</keyword>
<accession>A0A848DGT2</accession>
<feature type="transmembrane region" description="Helical" evidence="12">
    <location>
        <begin position="238"/>
        <end position="258"/>
    </location>
</feature>
<keyword evidence="10 12" id="KW-1133">Transmembrane helix</keyword>
<organism evidence="14 15">
    <name type="scientific">Pseudonocardia bannensis</name>
    <dbReference type="NCBI Taxonomy" id="630973"/>
    <lineage>
        <taxon>Bacteria</taxon>
        <taxon>Bacillati</taxon>
        <taxon>Actinomycetota</taxon>
        <taxon>Actinomycetes</taxon>
        <taxon>Pseudonocardiales</taxon>
        <taxon>Pseudonocardiaceae</taxon>
        <taxon>Pseudonocardia</taxon>
    </lineage>
</organism>
<evidence type="ECO:0000259" key="13">
    <source>
        <dbReference type="Pfam" id="PF12483"/>
    </source>
</evidence>
<feature type="domain" description="E3 Ubiquitin ligase MUL1-like" evidence="13">
    <location>
        <begin position="95"/>
        <end position="251"/>
    </location>
</feature>
<evidence type="ECO:0000256" key="11">
    <source>
        <dbReference type="ARBA" id="ARBA00023136"/>
    </source>
</evidence>
<evidence type="ECO:0000256" key="6">
    <source>
        <dbReference type="ARBA" id="ARBA00022723"/>
    </source>
</evidence>
<dbReference type="EC" id="2.3.2.27" evidence="3"/>
<name>A0A848DGT2_9PSEU</name>
<comment type="subcellular location">
    <subcellularLocation>
        <location evidence="2">Membrane</location>
        <topology evidence="2">Multi-pass membrane protein</topology>
    </subcellularLocation>
</comment>
<evidence type="ECO:0000313" key="14">
    <source>
        <dbReference type="EMBL" id="NMH91743.1"/>
    </source>
</evidence>
<evidence type="ECO:0000256" key="9">
    <source>
        <dbReference type="ARBA" id="ARBA00022833"/>
    </source>
</evidence>
<protein>
    <recommendedName>
        <fullName evidence="3">RING-type E3 ubiquitin transferase</fullName>
        <ecNumber evidence="3">2.3.2.27</ecNumber>
    </recommendedName>
</protein>
<evidence type="ECO:0000313" key="15">
    <source>
        <dbReference type="Proteomes" id="UP000586918"/>
    </source>
</evidence>
<dbReference type="GO" id="GO:0016567">
    <property type="term" value="P:protein ubiquitination"/>
    <property type="evidence" value="ECO:0007669"/>
    <property type="project" value="InterPro"/>
</dbReference>
<keyword evidence="6" id="KW-0479">Metal-binding</keyword>
<keyword evidence="15" id="KW-1185">Reference proteome</keyword>
<comment type="caution">
    <text evidence="14">The sequence shown here is derived from an EMBL/GenBank/DDBJ whole genome shotgun (WGS) entry which is preliminary data.</text>
</comment>
<dbReference type="GO" id="GO:0061630">
    <property type="term" value="F:ubiquitin protein ligase activity"/>
    <property type="evidence" value="ECO:0007669"/>
    <property type="project" value="UniProtKB-EC"/>
</dbReference>
<evidence type="ECO:0000256" key="1">
    <source>
        <dbReference type="ARBA" id="ARBA00000900"/>
    </source>
</evidence>
<dbReference type="EMBL" id="JAAXKZ010000023">
    <property type="protein sequence ID" value="NMH91743.1"/>
    <property type="molecule type" value="Genomic_DNA"/>
</dbReference>
<evidence type="ECO:0000256" key="5">
    <source>
        <dbReference type="ARBA" id="ARBA00022692"/>
    </source>
</evidence>
<dbReference type="RefSeq" id="WP_169412138.1">
    <property type="nucleotide sequence ID" value="NZ_JAAXKZ010000023.1"/>
</dbReference>
<proteinExistence type="predicted"/>
<evidence type="ECO:0000256" key="3">
    <source>
        <dbReference type="ARBA" id="ARBA00012483"/>
    </source>
</evidence>
<evidence type="ECO:0000256" key="7">
    <source>
        <dbReference type="ARBA" id="ARBA00022771"/>
    </source>
</evidence>
<dbReference type="Pfam" id="PF12483">
    <property type="entry name" value="GIDE"/>
    <property type="match status" value="1"/>
</dbReference>
<dbReference type="Proteomes" id="UP000586918">
    <property type="component" value="Unassembled WGS sequence"/>
</dbReference>
<dbReference type="GO" id="GO:0008270">
    <property type="term" value="F:zinc ion binding"/>
    <property type="evidence" value="ECO:0007669"/>
    <property type="project" value="UniProtKB-KW"/>
</dbReference>
<keyword evidence="4" id="KW-0808">Transferase</keyword>
<keyword evidence="5 12" id="KW-0812">Transmembrane</keyword>
<gene>
    <name evidence="14" type="ORF">HF519_09145</name>
</gene>
<reference evidence="14 15" key="1">
    <citation type="submission" date="2020-04" db="EMBL/GenBank/DDBJ databases">
        <authorList>
            <person name="Klaysubun C."/>
            <person name="Duangmal K."/>
            <person name="Lipun K."/>
        </authorList>
    </citation>
    <scope>NUCLEOTIDE SEQUENCE [LARGE SCALE GENOMIC DNA]</scope>
    <source>
        <strain evidence="14 15">DSM 45300</strain>
    </source>
</reference>
<evidence type="ECO:0000256" key="12">
    <source>
        <dbReference type="SAM" id="Phobius"/>
    </source>
</evidence>
<evidence type="ECO:0000256" key="2">
    <source>
        <dbReference type="ARBA" id="ARBA00004141"/>
    </source>
</evidence>
<dbReference type="InterPro" id="IPR022170">
    <property type="entry name" value="MUL1-like"/>
</dbReference>
<sequence length="259" mass="28321">MWIFGIVLLLAGAGCLYFATRAQKRVHAMMATETLSVPELEELRRISDDLGARGRFRKVCEVVGETHPAPHGLLRSELAGIECVWHSHRVQRRYKHYDRDSDGRTTVTTRTETVAEHTSGQGFALIRDGLTIGVDPAGRRPDGVEQVADRFEQGERRAEGGIMGVLGALSGGERDETIGYQYTEWVLRPGTPMYVLGEVHDSIGPLVIAPPADSKLPFVLSTRSEEQLTESARGRQRLLAWIGAGLAVAGVALLVVALL</sequence>
<comment type="catalytic activity">
    <reaction evidence="1">
        <text>S-ubiquitinyl-[E2 ubiquitin-conjugating enzyme]-L-cysteine + [acceptor protein]-L-lysine = [E2 ubiquitin-conjugating enzyme]-L-cysteine + N(6)-ubiquitinyl-[acceptor protein]-L-lysine.</text>
        <dbReference type="EC" id="2.3.2.27"/>
    </reaction>
</comment>
<evidence type="ECO:0000256" key="4">
    <source>
        <dbReference type="ARBA" id="ARBA00022679"/>
    </source>
</evidence>
<dbReference type="GO" id="GO:0016020">
    <property type="term" value="C:membrane"/>
    <property type="evidence" value="ECO:0007669"/>
    <property type="project" value="UniProtKB-SubCell"/>
</dbReference>
<keyword evidence="7" id="KW-0863">Zinc-finger</keyword>
<dbReference type="AlphaFoldDB" id="A0A848DGT2"/>
<keyword evidence="8" id="KW-0833">Ubl conjugation pathway</keyword>